<comment type="caution">
    <text evidence="1">The sequence shown here is derived from an EMBL/GenBank/DDBJ whole genome shotgun (WGS) entry which is preliminary data.</text>
</comment>
<organism evidence="1 2">
    <name type="scientific">Ixodes persulcatus</name>
    <name type="common">Taiga tick</name>
    <dbReference type="NCBI Taxonomy" id="34615"/>
    <lineage>
        <taxon>Eukaryota</taxon>
        <taxon>Metazoa</taxon>
        <taxon>Ecdysozoa</taxon>
        <taxon>Arthropoda</taxon>
        <taxon>Chelicerata</taxon>
        <taxon>Arachnida</taxon>
        <taxon>Acari</taxon>
        <taxon>Parasitiformes</taxon>
        <taxon>Ixodida</taxon>
        <taxon>Ixodoidea</taxon>
        <taxon>Ixodidae</taxon>
        <taxon>Ixodinae</taxon>
        <taxon>Ixodes</taxon>
    </lineage>
</organism>
<evidence type="ECO:0000313" key="2">
    <source>
        <dbReference type="Proteomes" id="UP000805193"/>
    </source>
</evidence>
<evidence type="ECO:0000313" key="1">
    <source>
        <dbReference type="EMBL" id="KAG0413514.1"/>
    </source>
</evidence>
<sequence length="123" mass="14291">MFMVVVHPRHVLLHHALAELFVTLLGLQLRLLFHLMVQVLHSLDLGTAALCQTPVRAADQQGPPLWTPRLALRLQCMRPQLTLRLIVFRVLVLSPRVRLRQIPLPRPPRMLFLVHHHAHRHHT</sequence>
<protein>
    <submittedName>
        <fullName evidence="1">Uncharacterized protein</fullName>
    </submittedName>
</protein>
<accession>A0AC60P2A6</accession>
<reference evidence="1 2" key="1">
    <citation type="journal article" date="2020" name="Cell">
        <title>Large-Scale Comparative Analyses of Tick Genomes Elucidate Their Genetic Diversity and Vector Capacities.</title>
        <authorList>
            <consortium name="Tick Genome and Microbiome Consortium (TIGMIC)"/>
            <person name="Jia N."/>
            <person name="Wang J."/>
            <person name="Shi W."/>
            <person name="Du L."/>
            <person name="Sun Y."/>
            <person name="Zhan W."/>
            <person name="Jiang J.F."/>
            <person name="Wang Q."/>
            <person name="Zhang B."/>
            <person name="Ji P."/>
            <person name="Bell-Sakyi L."/>
            <person name="Cui X.M."/>
            <person name="Yuan T.T."/>
            <person name="Jiang B.G."/>
            <person name="Yang W.F."/>
            <person name="Lam T.T."/>
            <person name="Chang Q.C."/>
            <person name="Ding S.J."/>
            <person name="Wang X.J."/>
            <person name="Zhu J.G."/>
            <person name="Ruan X.D."/>
            <person name="Zhao L."/>
            <person name="Wei J.T."/>
            <person name="Ye R.Z."/>
            <person name="Que T.C."/>
            <person name="Du C.H."/>
            <person name="Zhou Y.H."/>
            <person name="Cheng J.X."/>
            <person name="Dai P.F."/>
            <person name="Guo W.B."/>
            <person name="Han X.H."/>
            <person name="Huang E.J."/>
            <person name="Li L.F."/>
            <person name="Wei W."/>
            <person name="Gao Y.C."/>
            <person name="Liu J.Z."/>
            <person name="Shao H.Z."/>
            <person name="Wang X."/>
            <person name="Wang C.C."/>
            <person name="Yang T.C."/>
            <person name="Huo Q.B."/>
            <person name="Li W."/>
            <person name="Chen H.Y."/>
            <person name="Chen S.E."/>
            <person name="Zhou L.G."/>
            <person name="Ni X.B."/>
            <person name="Tian J.H."/>
            <person name="Sheng Y."/>
            <person name="Liu T."/>
            <person name="Pan Y.S."/>
            <person name="Xia L.Y."/>
            <person name="Li J."/>
            <person name="Zhao F."/>
            <person name="Cao W.C."/>
        </authorList>
    </citation>
    <scope>NUCLEOTIDE SEQUENCE [LARGE SCALE GENOMIC DNA]</scope>
    <source>
        <strain evidence="1">Iper-2018</strain>
    </source>
</reference>
<keyword evidence="2" id="KW-1185">Reference proteome</keyword>
<dbReference type="EMBL" id="JABSTQ010011252">
    <property type="protein sequence ID" value="KAG0413514.1"/>
    <property type="molecule type" value="Genomic_DNA"/>
</dbReference>
<dbReference type="Proteomes" id="UP000805193">
    <property type="component" value="Unassembled WGS sequence"/>
</dbReference>
<gene>
    <name evidence="1" type="ORF">HPB47_009346</name>
</gene>
<name>A0AC60P2A6_IXOPE</name>
<proteinExistence type="predicted"/>